<dbReference type="Pfam" id="PF00400">
    <property type="entry name" value="WD40"/>
    <property type="match status" value="1"/>
</dbReference>
<dbReference type="InterPro" id="IPR027417">
    <property type="entry name" value="P-loop_NTPase"/>
</dbReference>
<comment type="subcellular location">
    <subcellularLocation>
        <location evidence="3">Cell projection</location>
        <location evidence="3">Axon</location>
    </subcellularLocation>
    <subcellularLocation>
        <location evidence="2">Cell projection</location>
        <location evidence="2">Dendrite</location>
    </subcellularLocation>
    <subcellularLocation>
        <location evidence="4">Cell projection</location>
        <location evidence="4">Growth cone</location>
    </subcellularLocation>
    <subcellularLocation>
        <location evidence="1">Cytoplasm</location>
        <location evidence="1">Cytoskeleton</location>
    </subcellularLocation>
</comment>
<evidence type="ECO:0000256" key="19">
    <source>
        <dbReference type="SAM" id="MobiDB-lite"/>
    </source>
</evidence>
<organism evidence="21 22">
    <name type="scientific">Trichogramma brassicae</name>
    <dbReference type="NCBI Taxonomy" id="86971"/>
    <lineage>
        <taxon>Eukaryota</taxon>
        <taxon>Metazoa</taxon>
        <taxon>Ecdysozoa</taxon>
        <taxon>Arthropoda</taxon>
        <taxon>Hexapoda</taxon>
        <taxon>Insecta</taxon>
        <taxon>Pterygota</taxon>
        <taxon>Neoptera</taxon>
        <taxon>Endopterygota</taxon>
        <taxon>Hymenoptera</taxon>
        <taxon>Apocrita</taxon>
        <taxon>Proctotrupomorpha</taxon>
        <taxon>Chalcidoidea</taxon>
        <taxon>Trichogrammatidae</taxon>
        <taxon>Trichogramma</taxon>
    </lineage>
</organism>
<feature type="region of interest" description="Disordered" evidence="19">
    <location>
        <begin position="988"/>
        <end position="1044"/>
    </location>
</feature>
<keyword evidence="6" id="KW-0597">Phosphoprotein</keyword>
<evidence type="ECO:0000313" key="22">
    <source>
        <dbReference type="Proteomes" id="UP000479190"/>
    </source>
</evidence>
<name>A0A6H5I603_9HYME</name>
<keyword evidence="10 17" id="KW-0547">Nucleotide-binding</keyword>
<dbReference type="OrthoDB" id="3176171at2759"/>
<dbReference type="InterPro" id="IPR019821">
    <property type="entry name" value="Kinesin_motor_CS"/>
</dbReference>
<keyword evidence="14" id="KW-0206">Cytoskeleton</keyword>
<dbReference type="CDD" id="cd22248">
    <property type="entry name" value="Rcc_KIF21"/>
    <property type="match status" value="1"/>
</dbReference>
<dbReference type="InterPro" id="IPR036961">
    <property type="entry name" value="Kinesin_motor_dom_sf"/>
</dbReference>
<evidence type="ECO:0000256" key="9">
    <source>
        <dbReference type="ARBA" id="ARBA00022737"/>
    </source>
</evidence>
<dbReference type="PRINTS" id="PR00380">
    <property type="entry name" value="KINESINHEAVY"/>
</dbReference>
<keyword evidence="12 18" id="KW-0175">Coiled coil</keyword>
<evidence type="ECO:0000313" key="21">
    <source>
        <dbReference type="EMBL" id="CAB0032006.1"/>
    </source>
</evidence>
<dbReference type="InterPro" id="IPR056532">
    <property type="entry name" value="KIF21A/B_hel_2"/>
</dbReference>
<dbReference type="GO" id="GO:0051231">
    <property type="term" value="P:spindle elongation"/>
    <property type="evidence" value="ECO:0007669"/>
    <property type="project" value="TreeGrafter"/>
</dbReference>
<keyword evidence="22" id="KW-1185">Reference proteome</keyword>
<dbReference type="GO" id="GO:0008017">
    <property type="term" value="F:microtubule binding"/>
    <property type="evidence" value="ECO:0007669"/>
    <property type="project" value="InterPro"/>
</dbReference>
<dbReference type="PROSITE" id="PS00678">
    <property type="entry name" value="WD_REPEATS_1"/>
    <property type="match status" value="1"/>
</dbReference>
<dbReference type="Gene3D" id="2.130.10.10">
    <property type="entry name" value="YVTN repeat-like/Quinoprotein amine dehydrogenase"/>
    <property type="match status" value="1"/>
</dbReference>
<dbReference type="FunFam" id="3.40.850.10:FF:000011">
    <property type="entry name" value="Kinesin family member 21A"/>
    <property type="match status" value="1"/>
</dbReference>
<evidence type="ECO:0000256" key="11">
    <source>
        <dbReference type="ARBA" id="ARBA00022840"/>
    </source>
</evidence>
<feature type="compositionally biased region" description="Polar residues" evidence="19">
    <location>
        <begin position="241"/>
        <end position="257"/>
    </location>
</feature>
<evidence type="ECO:0000256" key="4">
    <source>
        <dbReference type="ARBA" id="ARBA00004624"/>
    </source>
</evidence>
<evidence type="ECO:0000256" key="14">
    <source>
        <dbReference type="ARBA" id="ARBA00023212"/>
    </source>
</evidence>
<dbReference type="GO" id="GO:0005524">
    <property type="term" value="F:ATP binding"/>
    <property type="evidence" value="ECO:0007669"/>
    <property type="project" value="UniProtKB-UniRule"/>
</dbReference>
<dbReference type="Gene3D" id="3.40.850.10">
    <property type="entry name" value="Kinesin motor domain"/>
    <property type="match status" value="1"/>
</dbReference>
<dbReference type="SUPFAM" id="SSF52540">
    <property type="entry name" value="P-loop containing nucleoside triphosphate hydrolases"/>
    <property type="match status" value="1"/>
</dbReference>
<evidence type="ECO:0000256" key="7">
    <source>
        <dbReference type="ARBA" id="ARBA00022574"/>
    </source>
</evidence>
<feature type="compositionally biased region" description="Polar residues" evidence="19">
    <location>
        <begin position="546"/>
        <end position="556"/>
    </location>
</feature>
<feature type="repeat" description="WD" evidence="16">
    <location>
        <begin position="1083"/>
        <end position="1122"/>
    </location>
</feature>
<evidence type="ECO:0000256" key="10">
    <source>
        <dbReference type="ARBA" id="ARBA00022741"/>
    </source>
</evidence>
<sequence length="1286" mass="143895">MADESSVRVAVRIRPQIAREVIDMCRVCTVVPAGEPQVYLGPDKAFTYDYVFDTNSDQSGIYETCVARLVEGALDGYNATVLAYGQTGSGKTYTMGTGFDVEIDEHIVGIIPRAIKHLFDGIAEKQQRARERAQMPPEFKVSAQFLELYNEDLKDLLSPGGPRGGARIHEDTAGNIHLAGVESRNVSSPQEALEYLRMGALSRTTGSTQMNTQSSRSHAIFTLYVRQARCVGMDDPDADVDTTSSNGQSNAMETNSSEVETLTAKFHFVDLAGSERLKRTGATGDRAKEGISINCGLLALGNVISALGDKTKKALHVPYRDSKLTRLLQDSLGGNSQTCMIACVSPSDRDFMETLSTLKYANRARNIKNKVMINQDKSSRTIASLRREIQLLQIELLEYRQGKRNVGEDGVNDAWHENQMLNSELSSLRTRVKALSETVEALTAKNALLLAEKASGLWANSGNSADDVTGLVQGYLQEIEELRARLLEAEALYQQLKKRQMHINAASNPYNNDTMAHVLHGDSASLIMDAKKELQKEKALLASLKNQQSHNSNISPRESGGGGDADDGDMDDTENGHESMSEDESDDEDRKEEDEVEEAMGRELENLTSNIDVKQRLIQELELSQRRLQTMKQHYEDKLAQLQARIRDTQEERDKVLTSLTLQPSAPTEKVQKLRSEYEKRLLAMQKEVKMLQSAKKEHARLLKSQSQNETRLKGLRNELAEMKRAKVKLLNKMREEAQRHKENELKRNREIAQLRKESRKNANMIRSLEADKRMKEVVLRRKQEEVTALRKRDRGLSHKVAGRTPAVKNPNPKALKQRWQTFERTIAKQALAKQAATETEREMERLLQEREELGRELEKLKKHRLVVASTKEDTTDLDEEIDNVTSKISYLQDSISECQRTMVEMGDVDGEAEGEPGIEALLGTVKTVDEAQYLMQRMLAFTIEQSYIAAQKQLEARDMETRLNQVAQESDVQHQLLEHVLKERDLLSLTNSNPPNNTTAAYSPPSSRSSSPDNESMTQSIGPDDKHRSIKVRRRTTQPQELLYGVTDNHKNDEHHNNQNQNHNHPLTRTVPRAILHCTHVAEGHSKAVLSICATNDLLFSGSKDRTVKIWDLGTGIENMSLTGHPNNVVVVKYSQIHRLLFSVSAAYVKVWDIRAGSNCVKTLFSSGQAQSGSINFSTPSRTLQVPVGETTINDLALGLDDRELYTVSSDKIRIWDLRKLAYVALSDSCPLSSCPLSSDWLLQLLLLDELLEEPLEESLATPVSSFTSILSAISASSELVVPPH</sequence>
<feature type="compositionally biased region" description="Acidic residues" evidence="19">
    <location>
        <begin position="564"/>
        <end position="573"/>
    </location>
</feature>
<dbReference type="PANTHER" id="PTHR47969:SF28">
    <property type="entry name" value="KINESIN-LIKE PROTEIN KIF21B"/>
    <property type="match status" value="1"/>
</dbReference>
<dbReference type="InterPro" id="IPR027640">
    <property type="entry name" value="Kinesin-like_fam"/>
</dbReference>
<feature type="coiled-coil region" evidence="18">
    <location>
        <begin position="375"/>
        <end position="499"/>
    </location>
</feature>
<dbReference type="InterPro" id="IPR019775">
    <property type="entry name" value="WD40_repeat_CS"/>
</dbReference>
<evidence type="ECO:0000256" key="1">
    <source>
        <dbReference type="ARBA" id="ARBA00004245"/>
    </source>
</evidence>
<feature type="compositionally biased region" description="Low complexity" evidence="19">
    <location>
        <begin position="988"/>
        <end position="1013"/>
    </location>
</feature>
<dbReference type="SUPFAM" id="SSF50978">
    <property type="entry name" value="WD40 repeat-like"/>
    <property type="match status" value="1"/>
</dbReference>
<feature type="binding site" evidence="17">
    <location>
        <begin position="85"/>
        <end position="92"/>
    </location>
    <ligand>
        <name>ATP</name>
        <dbReference type="ChEBI" id="CHEBI:30616"/>
    </ligand>
</feature>
<evidence type="ECO:0000256" key="17">
    <source>
        <dbReference type="PROSITE-ProRule" id="PRU00283"/>
    </source>
</evidence>
<evidence type="ECO:0000256" key="13">
    <source>
        <dbReference type="ARBA" id="ARBA00023175"/>
    </source>
</evidence>
<dbReference type="GO" id="GO:0030426">
    <property type="term" value="C:growth cone"/>
    <property type="evidence" value="ECO:0007669"/>
    <property type="project" value="UniProtKB-SubCell"/>
</dbReference>
<dbReference type="PROSITE" id="PS50067">
    <property type="entry name" value="KINESIN_MOTOR_2"/>
    <property type="match status" value="1"/>
</dbReference>
<dbReference type="PROSITE" id="PS50082">
    <property type="entry name" value="WD_REPEATS_2"/>
    <property type="match status" value="1"/>
</dbReference>
<evidence type="ECO:0000256" key="5">
    <source>
        <dbReference type="ARBA" id="ARBA00022490"/>
    </source>
</evidence>
<feature type="coiled-coil region" evidence="18">
    <location>
        <begin position="830"/>
        <end position="864"/>
    </location>
</feature>
<comment type="similarity">
    <text evidence="17">Belongs to the TRAFAC class myosin-kinesin ATPase superfamily. Kinesin family.</text>
</comment>
<evidence type="ECO:0000256" key="2">
    <source>
        <dbReference type="ARBA" id="ARBA00004279"/>
    </source>
</evidence>
<dbReference type="Pfam" id="PF23203">
    <property type="entry name" value="KIF21A"/>
    <property type="match status" value="1"/>
</dbReference>
<dbReference type="CDD" id="cd01372">
    <property type="entry name" value="KISc_KIF4"/>
    <property type="match status" value="1"/>
</dbReference>
<dbReference type="InterPro" id="IPR056533">
    <property type="entry name" value="KIF21A/B_hel_1"/>
</dbReference>
<reference evidence="21 22" key="1">
    <citation type="submission" date="2020-02" db="EMBL/GenBank/DDBJ databases">
        <authorList>
            <person name="Ferguson B K."/>
        </authorList>
    </citation>
    <scope>NUCLEOTIDE SEQUENCE [LARGE SCALE GENOMIC DNA]</scope>
</reference>
<evidence type="ECO:0000256" key="15">
    <source>
        <dbReference type="ARBA" id="ARBA00023273"/>
    </source>
</evidence>
<dbReference type="PROSITE" id="PS00411">
    <property type="entry name" value="KINESIN_MOTOR_1"/>
    <property type="match status" value="1"/>
</dbReference>
<dbReference type="InterPro" id="IPR015943">
    <property type="entry name" value="WD40/YVTN_repeat-like_dom_sf"/>
</dbReference>
<dbReference type="InterPro" id="IPR001680">
    <property type="entry name" value="WD40_rpt"/>
</dbReference>
<evidence type="ECO:0000256" key="3">
    <source>
        <dbReference type="ARBA" id="ARBA00004489"/>
    </source>
</evidence>
<dbReference type="InterPro" id="IPR036322">
    <property type="entry name" value="WD40_repeat_dom_sf"/>
</dbReference>
<dbReference type="Pfam" id="PF00225">
    <property type="entry name" value="Kinesin"/>
    <property type="match status" value="1"/>
</dbReference>
<dbReference type="GO" id="GO:0007052">
    <property type="term" value="P:mitotic spindle organization"/>
    <property type="evidence" value="ECO:0007669"/>
    <property type="project" value="TreeGrafter"/>
</dbReference>
<evidence type="ECO:0000256" key="16">
    <source>
        <dbReference type="PROSITE-ProRule" id="PRU00221"/>
    </source>
</evidence>
<keyword evidence="15" id="KW-0966">Cell projection</keyword>
<dbReference type="GO" id="GO:0007018">
    <property type="term" value="P:microtubule-based movement"/>
    <property type="evidence" value="ECO:0007669"/>
    <property type="project" value="InterPro"/>
</dbReference>
<evidence type="ECO:0000256" key="8">
    <source>
        <dbReference type="ARBA" id="ARBA00022701"/>
    </source>
</evidence>
<keyword evidence="5" id="KW-0963">Cytoplasm</keyword>
<dbReference type="InterPro" id="IPR001752">
    <property type="entry name" value="Kinesin_motor_dom"/>
</dbReference>
<dbReference type="Pfam" id="PF23204">
    <property type="entry name" value="KIF21A_2nd"/>
    <property type="match status" value="1"/>
</dbReference>
<dbReference type="GO" id="GO:0005874">
    <property type="term" value="C:microtubule"/>
    <property type="evidence" value="ECO:0007669"/>
    <property type="project" value="UniProtKB-KW"/>
</dbReference>
<keyword evidence="11 17" id="KW-0067">ATP-binding</keyword>
<feature type="region of interest" description="Disordered" evidence="19">
    <location>
        <begin position="544"/>
        <end position="607"/>
    </location>
</feature>
<dbReference type="EMBL" id="CADCXV010000661">
    <property type="protein sequence ID" value="CAB0032006.1"/>
    <property type="molecule type" value="Genomic_DNA"/>
</dbReference>
<dbReference type="PANTHER" id="PTHR47969">
    <property type="entry name" value="CHROMOSOME-ASSOCIATED KINESIN KIF4A-RELATED"/>
    <property type="match status" value="1"/>
</dbReference>
<keyword evidence="8" id="KW-0493">Microtubule</keyword>
<dbReference type="SMART" id="SM00320">
    <property type="entry name" value="WD40"/>
    <property type="match status" value="3"/>
</dbReference>
<keyword evidence="7 16" id="KW-0853">WD repeat</keyword>
<protein>
    <recommendedName>
        <fullName evidence="20">Kinesin motor domain-containing protein</fullName>
    </recommendedName>
</protein>
<dbReference type="PROSITE" id="PS50294">
    <property type="entry name" value="WD_REPEATS_REGION"/>
    <property type="match status" value="1"/>
</dbReference>
<keyword evidence="13 17" id="KW-0505">Motor protein</keyword>
<keyword evidence="9" id="KW-0677">Repeat</keyword>
<feature type="domain" description="Kinesin motor" evidence="20">
    <location>
        <begin position="6"/>
        <end position="367"/>
    </location>
</feature>
<dbReference type="GO" id="GO:0030425">
    <property type="term" value="C:dendrite"/>
    <property type="evidence" value="ECO:0007669"/>
    <property type="project" value="UniProtKB-SubCell"/>
</dbReference>
<dbReference type="GO" id="GO:0005875">
    <property type="term" value="C:microtubule associated complex"/>
    <property type="evidence" value="ECO:0007669"/>
    <property type="project" value="TreeGrafter"/>
</dbReference>
<dbReference type="SMART" id="SM00129">
    <property type="entry name" value="KISc"/>
    <property type="match status" value="1"/>
</dbReference>
<accession>A0A6H5I603</accession>
<feature type="compositionally biased region" description="Acidic residues" evidence="19">
    <location>
        <begin position="581"/>
        <end position="598"/>
    </location>
</feature>
<gene>
    <name evidence="21" type="ORF">TBRA_LOCUS3960</name>
</gene>
<dbReference type="Proteomes" id="UP000479190">
    <property type="component" value="Unassembled WGS sequence"/>
</dbReference>
<feature type="region of interest" description="Disordered" evidence="19">
    <location>
        <begin position="237"/>
        <end position="257"/>
    </location>
</feature>
<evidence type="ECO:0000256" key="12">
    <source>
        <dbReference type="ARBA" id="ARBA00023054"/>
    </source>
</evidence>
<evidence type="ECO:0000256" key="6">
    <source>
        <dbReference type="ARBA" id="ARBA00022553"/>
    </source>
</evidence>
<evidence type="ECO:0000256" key="18">
    <source>
        <dbReference type="SAM" id="Coils"/>
    </source>
</evidence>
<evidence type="ECO:0000259" key="20">
    <source>
        <dbReference type="PROSITE" id="PS50067"/>
    </source>
</evidence>
<dbReference type="GO" id="GO:0003777">
    <property type="term" value="F:microtubule motor activity"/>
    <property type="evidence" value="ECO:0007669"/>
    <property type="project" value="InterPro"/>
</dbReference>
<dbReference type="Pfam" id="PF25764">
    <property type="entry name" value="KIF21A_4th"/>
    <property type="match status" value="1"/>
</dbReference>
<proteinExistence type="inferred from homology"/>